<feature type="coiled-coil region" evidence="1">
    <location>
        <begin position="119"/>
        <end position="146"/>
    </location>
</feature>
<dbReference type="Proteomes" id="UP000267841">
    <property type="component" value="Unassembled WGS sequence"/>
</dbReference>
<reference evidence="2 3" key="1">
    <citation type="submission" date="2018-10" db="EMBL/GenBank/DDBJ databases">
        <title>Genomic Encyclopedia of Archaeal and Bacterial Type Strains, Phase II (KMG-II): from individual species to whole genera.</title>
        <authorList>
            <person name="Goeker M."/>
        </authorList>
    </citation>
    <scope>NUCLEOTIDE SEQUENCE [LARGE SCALE GENOMIC DNA]</scope>
    <source>
        <strain evidence="2 3">DSM 16510</strain>
    </source>
</reference>
<dbReference type="AlphaFoldDB" id="A0A497XQH3"/>
<evidence type="ECO:0000256" key="1">
    <source>
        <dbReference type="SAM" id="Coils"/>
    </source>
</evidence>
<sequence>MINQCDIICTLSEEVEEMELWVKIGRTNKKFQGSFRSVMESIVKEAKGKKTVELLSFHAGQKERRRLKRELRANGRDLLKTASSVARWFYLRDLRRINRRVKELKRRAKYISKGEVFYCQKTLERVKELENKLGEIKGKLEELKVD</sequence>
<gene>
    <name evidence="2" type="ORF">BCF55_0650</name>
</gene>
<evidence type="ECO:0000313" key="2">
    <source>
        <dbReference type="EMBL" id="RLJ70379.1"/>
    </source>
</evidence>
<accession>A0A497XQH3</accession>
<name>A0A497XQH3_9AQUI</name>
<keyword evidence="3" id="KW-1185">Reference proteome</keyword>
<organism evidence="2 3">
    <name type="scientific">Hydrogenivirga caldilitoris</name>
    <dbReference type="NCBI Taxonomy" id="246264"/>
    <lineage>
        <taxon>Bacteria</taxon>
        <taxon>Pseudomonadati</taxon>
        <taxon>Aquificota</taxon>
        <taxon>Aquificia</taxon>
        <taxon>Aquificales</taxon>
        <taxon>Aquificaceae</taxon>
        <taxon>Hydrogenivirga</taxon>
    </lineage>
</organism>
<proteinExistence type="predicted"/>
<evidence type="ECO:0000313" key="3">
    <source>
        <dbReference type="Proteomes" id="UP000267841"/>
    </source>
</evidence>
<dbReference type="EMBL" id="RCCJ01000001">
    <property type="protein sequence ID" value="RLJ70379.1"/>
    <property type="molecule type" value="Genomic_DNA"/>
</dbReference>
<protein>
    <submittedName>
        <fullName evidence="2">Uncharacterized protein</fullName>
    </submittedName>
</protein>
<comment type="caution">
    <text evidence="2">The sequence shown here is derived from an EMBL/GenBank/DDBJ whole genome shotgun (WGS) entry which is preliminary data.</text>
</comment>
<keyword evidence="1" id="KW-0175">Coiled coil</keyword>